<evidence type="ECO:0000256" key="5">
    <source>
        <dbReference type="ARBA" id="ARBA00023136"/>
    </source>
</evidence>
<feature type="transmembrane region" description="Helical" evidence="7">
    <location>
        <begin position="119"/>
        <end position="138"/>
    </location>
</feature>
<sequence>MGSTSPQAPLTTASSNESEAQTPTDIEKNLEKAKTDEHRDSPDSPSVHAATPGLEKVYTSAKDWDGPDDKGNPRNWPLWKRAYHSGVTALLSFVVTYGTSAYSPGISKVAEDLDVSEEVAILGLSLYVLGLSFGPVVAGGMSETFGRKAVYIWCTPISLLFTLGAGLSKNITSLLITRFFAGVTGSGPLAVGSGTTADVWEPIDWAAAASLWILAPFLGPALGPATAGYPIQKGTWRWGQWLLLCAGGFAWLFALFQQETYKKVILRNRAKKYGLPPPHDPLPPGFAKVKALFNVTVLRALRMLFTEPICTAFAVYCSFTFGVLFAFFPGVTWVFRTVYGFSVGQAGLVFIAIGVGCILGTGVFIFIDRVTYRPQALRLRSEGSEKSVPPEERLYASMLGAIILPISLFWFAWSARSDIHWIVPTVALAFFGAGNQLVFDTAATYLTSVYGPMGSASAMSANNLARYACGAAFPLFAVQMFRGLTIKWAGSLLGFVTIALLPIPFLFYKYGKSIRSKGSIPKSDA</sequence>
<comment type="similarity">
    <text evidence="2">Belongs to the major facilitator superfamily.</text>
</comment>
<feature type="transmembrane region" description="Helical" evidence="7">
    <location>
        <begin position="150"/>
        <end position="168"/>
    </location>
</feature>
<accession>A0A0N1HFY9</accession>
<comment type="caution">
    <text evidence="9">The sequence shown here is derived from an EMBL/GenBank/DDBJ whole genome shotgun (WGS) entry which is preliminary data.</text>
</comment>
<dbReference type="InterPro" id="IPR011701">
    <property type="entry name" value="MFS"/>
</dbReference>
<dbReference type="AlphaFoldDB" id="A0A0N1HFY9"/>
<evidence type="ECO:0000256" key="2">
    <source>
        <dbReference type="ARBA" id="ARBA00008335"/>
    </source>
</evidence>
<keyword evidence="3 7" id="KW-0812">Transmembrane</keyword>
<evidence type="ECO:0000313" key="10">
    <source>
        <dbReference type="Proteomes" id="UP000038010"/>
    </source>
</evidence>
<protein>
    <submittedName>
        <fullName evidence="9">Polyamine transporter 4</fullName>
    </submittedName>
</protein>
<feature type="compositionally biased region" description="Polar residues" evidence="6">
    <location>
        <begin position="1"/>
        <end position="24"/>
    </location>
</feature>
<dbReference type="Gene3D" id="1.20.1250.20">
    <property type="entry name" value="MFS general substrate transporter like domains"/>
    <property type="match status" value="1"/>
</dbReference>
<evidence type="ECO:0000256" key="3">
    <source>
        <dbReference type="ARBA" id="ARBA00022692"/>
    </source>
</evidence>
<feature type="transmembrane region" description="Helical" evidence="7">
    <location>
        <begin position="464"/>
        <end position="482"/>
    </location>
</feature>
<dbReference type="FunFam" id="1.20.1250.20:FF:000082">
    <property type="entry name" value="MFS multidrug transporter, putative"/>
    <property type="match status" value="1"/>
</dbReference>
<dbReference type="OrthoDB" id="3936150at2759"/>
<dbReference type="InterPro" id="IPR020846">
    <property type="entry name" value="MFS_dom"/>
</dbReference>
<dbReference type="EMBL" id="LFJN01000003">
    <property type="protein sequence ID" value="KPI44304.1"/>
    <property type="molecule type" value="Genomic_DNA"/>
</dbReference>
<evidence type="ECO:0000259" key="8">
    <source>
        <dbReference type="PROSITE" id="PS50850"/>
    </source>
</evidence>
<feature type="domain" description="Major facilitator superfamily (MFS) profile" evidence="8">
    <location>
        <begin position="84"/>
        <end position="514"/>
    </location>
</feature>
<feature type="transmembrane region" description="Helical" evidence="7">
    <location>
        <begin position="488"/>
        <end position="508"/>
    </location>
</feature>
<feature type="transmembrane region" description="Helical" evidence="7">
    <location>
        <begin position="419"/>
        <end position="443"/>
    </location>
</feature>
<dbReference type="PROSITE" id="PS50850">
    <property type="entry name" value="MFS"/>
    <property type="match status" value="1"/>
</dbReference>
<feature type="transmembrane region" description="Helical" evidence="7">
    <location>
        <begin position="82"/>
        <end position="99"/>
    </location>
</feature>
<feature type="transmembrane region" description="Helical" evidence="7">
    <location>
        <begin position="348"/>
        <end position="372"/>
    </location>
</feature>
<dbReference type="STRING" id="1664694.A0A0N1HFY9"/>
<dbReference type="PANTHER" id="PTHR23502:SF38">
    <property type="entry name" value="POLYAMINE TRANSPORTER 4"/>
    <property type="match status" value="1"/>
</dbReference>
<gene>
    <name evidence="9" type="ORF">AB675_8647</name>
</gene>
<dbReference type="SUPFAM" id="SSF103473">
    <property type="entry name" value="MFS general substrate transporter"/>
    <property type="match status" value="1"/>
</dbReference>
<dbReference type="GO" id="GO:0005886">
    <property type="term" value="C:plasma membrane"/>
    <property type="evidence" value="ECO:0007669"/>
    <property type="project" value="UniProtKB-SubCell"/>
</dbReference>
<feature type="compositionally biased region" description="Basic and acidic residues" evidence="6">
    <location>
        <begin position="25"/>
        <end position="42"/>
    </location>
</feature>
<feature type="transmembrane region" description="Helical" evidence="7">
    <location>
        <begin position="309"/>
        <end position="328"/>
    </location>
</feature>
<dbReference type="GeneID" id="28740990"/>
<reference evidence="9 10" key="1">
    <citation type="submission" date="2015-06" db="EMBL/GenBank/DDBJ databases">
        <title>Draft genome of the ant-associated black yeast Phialophora attae CBS 131958.</title>
        <authorList>
            <person name="Moreno L.F."/>
            <person name="Stielow B.J."/>
            <person name="de Hoog S."/>
            <person name="Vicente V.A."/>
            <person name="Weiss V.A."/>
            <person name="de Vries M."/>
            <person name="Cruz L.M."/>
            <person name="Souza E.M."/>
        </authorList>
    </citation>
    <scope>NUCLEOTIDE SEQUENCE [LARGE SCALE GENOMIC DNA]</scope>
    <source>
        <strain evidence="9 10">CBS 131958</strain>
    </source>
</reference>
<dbReference type="GO" id="GO:0015606">
    <property type="term" value="F:spermidine transmembrane transporter activity"/>
    <property type="evidence" value="ECO:0007669"/>
    <property type="project" value="TreeGrafter"/>
</dbReference>
<proteinExistence type="inferred from homology"/>
<dbReference type="PANTHER" id="PTHR23502">
    <property type="entry name" value="MAJOR FACILITATOR SUPERFAMILY"/>
    <property type="match status" value="1"/>
</dbReference>
<evidence type="ECO:0000256" key="7">
    <source>
        <dbReference type="SAM" id="Phobius"/>
    </source>
</evidence>
<evidence type="ECO:0000256" key="6">
    <source>
        <dbReference type="SAM" id="MobiDB-lite"/>
    </source>
</evidence>
<dbReference type="GO" id="GO:0000297">
    <property type="term" value="F:spermine transmembrane transporter activity"/>
    <property type="evidence" value="ECO:0007669"/>
    <property type="project" value="TreeGrafter"/>
</dbReference>
<dbReference type="CDD" id="cd17323">
    <property type="entry name" value="MFS_Tpo1_MDR_like"/>
    <property type="match status" value="1"/>
</dbReference>
<feature type="transmembrane region" description="Helical" evidence="7">
    <location>
        <begin position="238"/>
        <end position="256"/>
    </location>
</feature>
<evidence type="ECO:0000256" key="1">
    <source>
        <dbReference type="ARBA" id="ARBA00004651"/>
    </source>
</evidence>
<keyword evidence="5 7" id="KW-0472">Membrane</keyword>
<dbReference type="VEuPathDB" id="FungiDB:AB675_8647"/>
<organism evidence="9 10">
    <name type="scientific">Cyphellophora attinorum</name>
    <dbReference type="NCBI Taxonomy" id="1664694"/>
    <lineage>
        <taxon>Eukaryota</taxon>
        <taxon>Fungi</taxon>
        <taxon>Dikarya</taxon>
        <taxon>Ascomycota</taxon>
        <taxon>Pezizomycotina</taxon>
        <taxon>Eurotiomycetes</taxon>
        <taxon>Chaetothyriomycetidae</taxon>
        <taxon>Chaetothyriales</taxon>
        <taxon>Cyphellophoraceae</taxon>
        <taxon>Cyphellophora</taxon>
    </lineage>
</organism>
<feature type="transmembrane region" description="Helical" evidence="7">
    <location>
        <begin position="393"/>
        <end position="413"/>
    </location>
</feature>
<evidence type="ECO:0000256" key="4">
    <source>
        <dbReference type="ARBA" id="ARBA00022989"/>
    </source>
</evidence>
<dbReference type="Pfam" id="PF07690">
    <property type="entry name" value="MFS_1"/>
    <property type="match status" value="1"/>
</dbReference>
<comment type="subcellular location">
    <subcellularLocation>
        <location evidence="1">Cell membrane</location>
        <topology evidence="1">Multi-pass membrane protein</topology>
    </subcellularLocation>
</comment>
<dbReference type="Proteomes" id="UP000038010">
    <property type="component" value="Unassembled WGS sequence"/>
</dbReference>
<keyword evidence="4 7" id="KW-1133">Transmembrane helix</keyword>
<dbReference type="InterPro" id="IPR036259">
    <property type="entry name" value="MFS_trans_sf"/>
</dbReference>
<evidence type="ECO:0000313" key="9">
    <source>
        <dbReference type="EMBL" id="KPI44304.1"/>
    </source>
</evidence>
<keyword evidence="10" id="KW-1185">Reference proteome</keyword>
<dbReference type="RefSeq" id="XP_018004267.1">
    <property type="nucleotide sequence ID" value="XM_018149110.1"/>
</dbReference>
<feature type="region of interest" description="Disordered" evidence="6">
    <location>
        <begin position="1"/>
        <end position="52"/>
    </location>
</feature>
<name>A0A0N1HFY9_9EURO</name>